<comment type="caution">
    <text evidence="1">The sequence shown here is derived from an EMBL/GenBank/DDBJ whole genome shotgun (WGS) entry which is preliminary data.</text>
</comment>
<keyword evidence="2" id="KW-1185">Reference proteome</keyword>
<proteinExistence type="predicted"/>
<evidence type="ECO:0000313" key="1">
    <source>
        <dbReference type="EMBL" id="KAI3370762.1"/>
    </source>
</evidence>
<accession>A0ACB8WTZ1</accession>
<protein>
    <submittedName>
        <fullName evidence="1">Uncharacterized protein</fullName>
    </submittedName>
</protein>
<organism evidence="1 2">
    <name type="scientific">Scortum barcoo</name>
    <name type="common">barcoo grunter</name>
    <dbReference type="NCBI Taxonomy" id="214431"/>
    <lineage>
        <taxon>Eukaryota</taxon>
        <taxon>Metazoa</taxon>
        <taxon>Chordata</taxon>
        <taxon>Craniata</taxon>
        <taxon>Vertebrata</taxon>
        <taxon>Euteleostomi</taxon>
        <taxon>Actinopterygii</taxon>
        <taxon>Neopterygii</taxon>
        <taxon>Teleostei</taxon>
        <taxon>Neoteleostei</taxon>
        <taxon>Acanthomorphata</taxon>
        <taxon>Eupercaria</taxon>
        <taxon>Centrarchiformes</taxon>
        <taxon>Terapontoidei</taxon>
        <taxon>Terapontidae</taxon>
        <taxon>Scortum</taxon>
    </lineage>
</organism>
<name>A0ACB8WTZ1_9TELE</name>
<evidence type="ECO:0000313" key="2">
    <source>
        <dbReference type="Proteomes" id="UP000831701"/>
    </source>
</evidence>
<sequence length="74" mass="8242">MTGQLIAPPGVDQCWKDPELLQLHSYQLVYESLSLRGEMAQKGVQLDRRNYFLFDLSGSSEGSGDYFPVDTATA</sequence>
<gene>
    <name evidence="1" type="ORF">L3Q82_007115</name>
</gene>
<reference evidence="1" key="1">
    <citation type="submission" date="2022-04" db="EMBL/GenBank/DDBJ databases">
        <title>Jade perch genome.</title>
        <authorList>
            <person name="Chao B."/>
        </authorList>
    </citation>
    <scope>NUCLEOTIDE SEQUENCE</scope>
    <source>
        <strain evidence="1">CB-2022</strain>
    </source>
</reference>
<dbReference type="EMBL" id="CM041536">
    <property type="protein sequence ID" value="KAI3370762.1"/>
    <property type="molecule type" value="Genomic_DNA"/>
</dbReference>
<dbReference type="Proteomes" id="UP000831701">
    <property type="component" value="Chromosome 6"/>
</dbReference>